<dbReference type="InParanoid" id="L5JTS4"/>
<dbReference type="Proteomes" id="UP000010552">
    <property type="component" value="Unassembled WGS sequence"/>
</dbReference>
<name>L5JTS4_PTEAL</name>
<keyword evidence="2" id="KW-1185">Reference proteome</keyword>
<protein>
    <submittedName>
        <fullName evidence="1">Uncharacterized protein</fullName>
    </submittedName>
</protein>
<dbReference type="AlphaFoldDB" id="L5JTS4"/>
<organism evidence="1 2">
    <name type="scientific">Pteropus alecto</name>
    <name type="common">Black flying fox</name>
    <dbReference type="NCBI Taxonomy" id="9402"/>
    <lineage>
        <taxon>Eukaryota</taxon>
        <taxon>Metazoa</taxon>
        <taxon>Chordata</taxon>
        <taxon>Craniata</taxon>
        <taxon>Vertebrata</taxon>
        <taxon>Euteleostomi</taxon>
        <taxon>Mammalia</taxon>
        <taxon>Eutheria</taxon>
        <taxon>Laurasiatheria</taxon>
        <taxon>Chiroptera</taxon>
        <taxon>Yinpterochiroptera</taxon>
        <taxon>Pteropodoidea</taxon>
        <taxon>Pteropodidae</taxon>
        <taxon>Pteropodinae</taxon>
        <taxon>Pteropus</taxon>
    </lineage>
</organism>
<accession>L5JTS4</accession>
<evidence type="ECO:0000313" key="1">
    <source>
        <dbReference type="EMBL" id="ELK02427.1"/>
    </source>
</evidence>
<gene>
    <name evidence="1" type="ORF">PAL_GLEAN10019450</name>
</gene>
<dbReference type="EMBL" id="KB031134">
    <property type="protein sequence ID" value="ELK02427.1"/>
    <property type="molecule type" value="Genomic_DNA"/>
</dbReference>
<reference evidence="2" key="1">
    <citation type="journal article" date="2013" name="Science">
        <title>Comparative analysis of bat genomes provides insight into the evolution of flight and immunity.</title>
        <authorList>
            <person name="Zhang G."/>
            <person name="Cowled C."/>
            <person name="Shi Z."/>
            <person name="Huang Z."/>
            <person name="Bishop-Lilly K.A."/>
            <person name="Fang X."/>
            <person name="Wynne J.W."/>
            <person name="Xiong Z."/>
            <person name="Baker M.L."/>
            <person name="Zhao W."/>
            <person name="Tachedjian M."/>
            <person name="Zhu Y."/>
            <person name="Zhou P."/>
            <person name="Jiang X."/>
            <person name="Ng J."/>
            <person name="Yang L."/>
            <person name="Wu L."/>
            <person name="Xiao J."/>
            <person name="Feng Y."/>
            <person name="Chen Y."/>
            <person name="Sun X."/>
            <person name="Zhang Y."/>
            <person name="Marsh G.A."/>
            <person name="Crameri G."/>
            <person name="Broder C.C."/>
            <person name="Frey K.G."/>
            <person name="Wang L.F."/>
            <person name="Wang J."/>
        </authorList>
    </citation>
    <scope>NUCLEOTIDE SEQUENCE [LARGE SCALE GENOMIC DNA]</scope>
</reference>
<sequence length="148" mass="16084">MPVKPELVSARNQRAGPAQLWDGMLDVDPGFPLSIARFYFSPEWHSFRGNEVVLSPAPELKAAAQGVCDLVCAATSATDEGTGPTLPIAASTAPPAAALRRVPTAPAHARWSFCFTREETEGQRFTIRVGIRIREISEHTLWGHYSLG</sequence>
<evidence type="ECO:0000313" key="2">
    <source>
        <dbReference type="Proteomes" id="UP000010552"/>
    </source>
</evidence>
<proteinExistence type="predicted"/>